<accession>A0A168NFD2</accession>
<sequence length="139" mass="15733">MKLYVTVKNLGKRKNVLTKIEIELPIVPMTLRELITEVVKVNVQDLKDKQQGTQLMPFLTGAEIEARGENGKVGFSSVYNEQSPDVAKAVENALLAFDDGLYKVFIREEENSLLETPLKLMEEDEIVFIKFTMLAGSLW</sequence>
<comment type="caution">
    <text evidence="1">The sequence shown here is derived from an EMBL/GenBank/DDBJ whole genome shotgun (WGS) entry which is preliminary data.</text>
</comment>
<dbReference type="RefSeq" id="WP_068650031.1">
    <property type="nucleotide sequence ID" value="NZ_CP043611.1"/>
</dbReference>
<evidence type="ECO:0000313" key="1">
    <source>
        <dbReference type="EMBL" id="OAB45739.1"/>
    </source>
</evidence>
<keyword evidence="2" id="KW-1185">Reference proteome</keyword>
<organism evidence="1 2">
    <name type="scientific">Paenibacillus antarcticus</name>
    <dbReference type="NCBI Taxonomy" id="253703"/>
    <lineage>
        <taxon>Bacteria</taxon>
        <taxon>Bacillati</taxon>
        <taxon>Bacillota</taxon>
        <taxon>Bacilli</taxon>
        <taxon>Bacillales</taxon>
        <taxon>Paenibacillaceae</taxon>
        <taxon>Paenibacillus</taxon>
    </lineage>
</organism>
<dbReference type="AlphaFoldDB" id="A0A168NFD2"/>
<reference evidence="1 2" key="1">
    <citation type="submission" date="2016-03" db="EMBL/GenBank/DDBJ databases">
        <title>Draft genome sequence of Paenibacillus antarcticus CECT 5836.</title>
        <authorList>
            <person name="Shin S.-K."/>
            <person name="Yi H."/>
        </authorList>
    </citation>
    <scope>NUCLEOTIDE SEQUENCE [LARGE SCALE GENOMIC DNA]</scope>
    <source>
        <strain evidence="1 2">CECT 5836</strain>
    </source>
</reference>
<dbReference type="EMBL" id="LVJI01000016">
    <property type="protein sequence ID" value="OAB45739.1"/>
    <property type="molecule type" value="Genomic_DNA"/>
</dbReference>
<protein>
    <submittedName>
        <fullName evidence="1">Uncharacterized protein</fullName>
    </submittedName>
</protein>
<gene>
    <name evidence="1" type="ORF">PBAT_12585</name>
</gene>
<proteinExistence type="predicted"/>
<dbReference type="OrthoDB" id="9808343at2"/>
<dbReference type="Proteomes" id="UP000077355">
    <property type="component" value="Unassembled WGS sequence"/>
</dbReference>
<name>A0A168NFD2_9BACL</name>
<evidence type="ECO:0000313" key="2">
    <source>
        <dbReference type="Proteomes" id="UP000077355"/>
    </source>
</evidence>